<evidence type="ECO:0000256" key="3">
    <source>
        <dbReference type="ARBA" id="ARBA00023002"/>
    </source>
</evidence>
<dbReference type="PRINTS" id="PR00081">
    <property type="entry name" value="GDHRDH"/>
</dbReference>
<sequence length="315" mass="32488">MPSPSSSSSAGSSNSTASPVSSVEARISQLRSHLSHKPRSGRLAGQVCIVTGVGSLTGIGRASVLLFAHEGARAIYALDHDDSNLPSLKEAVKEKYGDEVRVETHACDCADEEEIKKVVERVVKEEGRLDVFFANAGVPGTMGPLGTLEAEDLAETMRVNVASGFLAIKYGSEAMKLSHPSKLTPGGSLILTASVAGLRSGAGGIDYSASKAAVVSLASSAAWNLAQTGIRVNAVCPGLVETGMTKPLFDGARQRGTVGKVGQLNPLGRYAVAEEIANAVLFLASDDASYVNGIALPVCGGLSASHPFAPAARWN</sequence>
<dbReference type="EMBL" id="KZ819338">
    <property type="protein sequence ID" value="PWN18145.1"/>
    <property type="molecule type" value="Genomic_DNA"/>
</dbReference>
<dbReference type="CDD" id="cd05233">
    <property type="entry name" value="SDR_c"/>
    <property type="match status" value="1"/>
</dbReference>
<dbReference type="InterPro" id="IPR002347">
    <property type="entry name" value="SDR_fam"/>
</dbReference>
<comment type="similarity">
    <text evidence="1">Belongs to the short-chain dehydrogenases/reductases (SDR) family.</text>
</comment>
<dbReference type="Gene3D" id="3.40.50.720">
    <property type="entry name" value="NAD(P)-binding Rossmann-like Domain"/>
    <property type="match status" value="1"/>
</dbReference>
<keyword evidence="2" id="KW-0521">NADP</keyword>
<feature type="compositionally biased region" description="Low complexity" evidence="4">
    <location>
        <begin position="1"/>
        <end position="22"/>
    </location>
</feature>
<dbReference type="STRING" id="1684307.A0A316U5B1"/>
<dbReference type="PANTHER" id="PTHR43180:SF66">
    <property type="entry name" value="SHORT-CHAIN DEHYDROGENASE_REDUCTASE FAMILY PROTEIN"/>
    <property type="match status" value="1"/>
</dbReference>
<dbReference type="InterPro" id="IPR036291">
    <property type="entry name" value="NAD(P)-bd_dom_sf"/>
</dbReference>
<protein>
    <submittedName>
        <fullName evidence="5">NAD(P)-binding protein</fullName>
    </submittedName>
</protein>
<keyword evidence="6" id="KW-1185">Reference proteome</keyword>
<dbReference type="PANTHER" id="PTHR43180">
    <property type="entry name" value="3-OXOACYL-(ACYL-CARRIER-PROTEIN) REDUCTASE (AFU_ORTHOLOGUE AFUA_6G11210)"/>
    <property type="match status" value="1"/>
</dbReference>
<dbReference type="GeneID" id="37015125"/>
<dbReference type="SUPFAM" id="SSF51735">
    <property type="entry name" value="NAD(P)-binding Rossmann-fold domains"/>
    <property type="match status" value="1"/>
</dbReference>
<accession>A0A316U5B1</accession>
<dbReference type="AlphaFoldDB" id="A0A316U5B1"/>
<evidence type="ECO:0000256" key="2">
    <source>
        <dbReference type="ARBA" id="ARBA00022857"/>
    </source>
</evidence>
<dbReference type="OrthoDB" id="4131217at2759"/>
<dbReference type="RefSeq" id="XP_025345305.1">
    <property type="nucleotide sequence ID" value="XM_025493391.1"/>
</dbReference>
<keyword evidence="3" id="KW-0560">Oxidoreductase</keyword>
<name>A0A316U5B1_9BASI</name>
<dbReference type="PROSITE" id="PS00061">
    <property type="entry name" value="ADH_SHORT"/>
    <property type="match status" value="1"/>
</dbReference>
<evidence type="ECO:0000313" key="6">
    <source>
        <dbReference type="Proteomes" id="UP000245942"/>
    </source>
</evidence>
<evidence type="ECO:0000313" key="5">
    <source>
        <dbReference type="EMBL" id="PWN18145.1"/>
    </source>
</evidence>
<dbReference type="Proteomes" id="UP000245942">
    <property type="component" value="Unassembled WGS sequence"/>
</dbReference>
<dbReference type="InterPro" id="IPR020904">
    <property type="entry name" value="Sc_DH/Rdtase_CS"/>
</dbReference>
<gene>
    <name evidence="5" type="ORF">BCV69DRAFT_285439</name>
</gene>
<dbReference type="FunFam" id="3.40.50.720:FF:000084">
    <property type="entry name" value="Short-chain dehydrogenase reductase"/>
    <property type="match status" value="1"/>
</dbReference>
<evidence type="ECO:0000256" key="4">
    <source>
        <dbReference type="SAM" id="MobiDB-lite"/>
    </source>
</evidence>
<reference evidence="5 6" key="1">
    <citation type="journal article" date="2018" name="Mol. Biol. Evol.">
        <title>Broad Genomic Sampling Reveals a Smut Pathogenic Ancestry of the Fungal Clade Ustilaginomycotina.</title>
        <authorList>
            <person name="Kijpornyongpan T."/>
            <person name="Mondo S.J."/>
            <person name="Barry K."/>
            <person name="Sandor L."/>
            <person name="Lee J."/>
            <person name="Lipzen A."/>
            <person name="Pangilinan J."/>
            <person name="LaButti K."/>
            <person name="Hainaut M."/>
            <person name="Henrissat B."/>
            <person name="Grigoriev I.V."/>
            <person name="Spatafora J.W."/>
            <person name="Aime M.C."/>
        </authorList>
    </citation>
    <scope>NUCLEOTIDE SEQUENCE [LARGE SCALE GENOMIC DNA]</scope>
    <source>
        <strain evidence="5 6">MCA 4718</strain>
    </source>
</reference>
<dbReference type="PRINTS" id="PR00080">
    <property type="entry name" value="SDRFAMILY"/>
</dbReference>
<feature type="region of interest" description="Disordered" evidence="4">
    <location>
        <begin position="1"/>
        <end position="38"/>
    </location>
</feature>
<organism evidence="5 6">
    <name type="scientific">Pseudomicrostroma glucosiphilum</name>
    <dbReference type="NCBI Taxonomy" id="1684307"/>
    <lineage>
        <taxon>Eukaryota</taxon>
        <taxon>Fungi</taxon>
        <taxon>Dikarya</taxon>
        <taxon>Basidiomycota</taxon>
        <taxon>Ustilaginomycotina</taxon>
        <taxon>Exobasidiomycetes</taxon>
        <taxon>Microstromatales</taxon>
        <taxon>Microstromatales incertae sedis</taxon>
        <taxon>Pseudomicrostroma</taxon>
    </lineage>
</organism>
<dbReference type="Pfam" id="PF13561">
    <property type="entry name" value="adh_short_C2"/>
    <property type="match status" value="1"/>
</dbReference>
<evidence type="ECO:0000256" key="1">
    <source>
        <dbReference type="ARBA" id="ARBA00006484"/>
    </source>
</evidence>
<dbReference type="GO" id="GO:0016491">
    <property type="term" value="F:oxidoreductase activity"/>
    <property type="evidence" value="ECO:0007669"/>
    <property type="project" value="UniProtKB-KW"/>
</dbReference>
<proteinExistence type="inferred from homology"/>